<proteinExistence type="predicted"/>
<name>A0AAV1A8Q0_VICFA</name>
<protein>
    <submittedName>
        <fullName evidence="1">Uncharacterized protein</fullName>
    </submittedName>
</protein>
<reference evidence="1 2" key="1">
    <citation type="submission" date="2023-01" db="EMBL/GenBank/DDBJ databases">
        <authorList>
            <person name="Kreplak J."/>
        </authorList>
    </citation>
    <scope>NUCLEOTIDE SEQUENCE [LARGE SCALE GENOMIC DNA]</scope>
</reference>
<accession>A0AAV1A8Q0</accession>
<dbReference type="AlphaFoldDB" id="A0AAV1A8Q0"/>
<sequence>MRPPNFITNNIHIVYTSRYIFLTIFAHANIHTISVLSLSKVKVLFCVVFIPRVLAHTLLFPKKTTAFVTKVLSNRVKRSNLSVLPFMFPCVYHHHLQTITSAPIFVTTQTL</sequence>
<evidence type="ECO:0000313" key="2">
    <source>
        <dbReference type="Proteomes" id="UP001157006"/>
    </source>
</evidence>
<gene>
    <name evidence="1" type="ORF">VFH_III192680</name>
</gene>
<organism evidence="1 2">
    <name type="scientific">Vicia faba</name>
    <name type="common">Broad bean</name>
    <name type="synonym">Faba vulgaris</name>
    <dbReference type="NCBI Taxonomy" id="3906"/>
    <lineage>
        <taxon>Eukaryota</taxon>
        <taxon>Viridiplantae</taxon>
        <taxon>Streptophyta</taxon>
        <taxon>Embryophyta</taxon>
        <taxon>Tracheophyta</taxon>
        <taxon>Spermatophyta</taxon>
        <taxon>Magnoliopsida</taxon>
        <taxon>eudicotyledons</taxon>
        <taxon>Gunneridae</taxon>
        <taxon>Pentapetalae</taxon>
        <taxon>rosids</taxon>
        <taxon>fabids</taxon>
        <taxon>Fabales</taxon>
        <taxon>Fabaceae</taxon>
        <taxon>Papilionoideae</taxon>
        <taxon>50 kb inversion clade</taxon>
        <taxon>NPAAA clade</taxon>
        <taxon>Hologalegina</taxon>
        <taxon>IRL clade</taxon>
        <taxon>Fabeae</taxon>
        <taxon>Vicia</taxon>
    </lineage>
</organism>
<keyword evidence="2" id="KW-1185">Reference proteome</keyword>
<dbReference type="Proteomes" id="UP001157006">
    <property type="component" value="Chromosome 3"/>
</dbReference>
<dbReference type="EMBL" id="OX451738">
    <property type="protein sequence ID" value="CAI8605637.1"/>
    <property type="molecule type" value="Genomic_DNA"/>
</dbReference>
<evidence type="ECO:0000313" key="1">
    <source>
        <dbReference type="EMBL" id="CAI8605637.1"/>
    </source>
</evidence>